<accession>A0A182XPL3</accession>
<dbReference type="VEuPathDB" id="VectorBase:AQUA011815"/>
<organism evidence="1 2">
    <name type="scientific">Anopheles quadriannulatus</name>
    <name type="common">Mosquito</name>
    <dbReference type="NCBI Taxonomy" id="34691"/>
    <lineage>
        <taxon>Eukaryota</taxon>
        <taxon>Metazoa</taxon>
        <taxon>Ecdysozoa</taxon>
        <taxon>Arthropoda</taxon>
        <taxon>Hexapoda</taxon>
        <taxon>Insecta</taxon>
        <taxon>Pterygota</taxon>
        <taxon>Neoptera</taxon>
        <taxon>Endopterygota</taxon>
        <taxon>Diptera</taxon>
        <taxon>Nematocera</taxon>
        <taxon>Culicoidea</taxon>
        <taxon>Culicidae</taxon>
        <taxon>Anophelinae</taxon>
        <taxon>Anopheles</taxon>
    </lineage>
</organism>
<proteinExistence type="predicted"/>
<dbReference type="EnsemblMetazoa" id="AQUA011815-RA">
    <property type="protein sequence ID" value="AQUA011815-PA"/>
    <property type="gene ID" value="AQUA011815"/>
</dbReference>
<sequence>MDPCCAAEAECYIAVMLEPRRNLCLADDVLSSSPALQLHRCISTATPLSPLCSNIQFTGSDITVAPVQRYRLSGPSARGTTAAPCSAAHRRPNGSSFWRAASAASSASGAITYDSGSVISCSGTNINTSNNTDNNNNNTTAAAMERASAAHRLPPVAVRNAHPV</sequence>
<keyword evidence="2" id="KW-1185">Reference proteome</keyword>
<name>A0A182XPL3_ANOQN</name>
<reference evidence="1" key="1">
    <citation type="submission" date="2020-05" db="UniProtKB">
        <authorList>
            <consortium name="EnsemblMetazoa"/>
        </authorList>
    </citation>
    <scope>IDENTIFICATION</scope>
    <source>
        <strain evidence="1">SANGQUA</strain>
    </source>
</reference>
<evidence type="ECO:0000313" key="2">
    <source>
        <dbReference type="Proteomes" id="UP000076407"/>
    </source>
</evidence>
<dbReference type="AlphaFoldDB" id="A0A182XPL3"/>
<protein>
    <submittedName>
        <fullName evidence="1">Uncharacterized protein</fullName>
    </submittedName>
</protein>
<dbReference type="Proteomes" id="UP000076407">
    <property type="component" value="Unassembled WGS sequence"/>
</dbReference>
<evidence type="ECO:0000313" key="1">
    <source>
        <dbReference type="EnsemblMetazoa" id="AQUA011815-PA"/>
    </source>
</evidence>